<dbReference type="GO" id="GO:0047444">
    <property type="term" value="F:N-acylneuraminate-9-phosphate synthase activity"/>
    <property type="evidence" value="ECO:0007669"/>
    <property type="project" value="TreeGrafter"/>
</dbReference>
<dbReference type="AlphaFoldDB" id="A0A1F8FBR6"/>
<dbReference type="Gene3D" id="3.20.20.70">
    <property type="entry name" value="Aldolase class I"/>
    <property type="match status" value="1"/>
</dbReference>
<dbReference type="InterPro" id="IPR051690">
    <property type="entry name" value="PseI-like"/>
</dbReference>
<protein>
    <recommendedName>
        <fullName evidence="1">PseI/NeuA/B-like domain-containing protein</fullName>
    </recommendedName>
</protein>
<organism evidence="2 3">
    <name type="scientific">Candidatus Yanofskybacteria bacterium RIFCSPHIGHO2_02_FULL_41_11</name>
    <dbReference type="NCBI Taxonomy" id="1802675"/>
    <lineage>
        <taxon>Bacteria</taxon>
        <taxon>Candidatus Yanofskyibacteriota</taxon>
    </lineage>
</organism>
<proteinExistence type="predicted"/>
<dbReference type="PANTHER" id="PTHR42966">
    <property type="entry name" value="N-ACETYLNEURAMINATE SYNTHASE"/>
    <property type="match status" value="1"/>
</dbReference>
<dbReference type="Pfam" id="PF03102">
    <property type="entry name" value="NeuB"/>
    <property type="match status" value="1"/>
</dbReference>
<dbReference type="PANTHER" id="PTHR42966:SF1">
    <property type="entry name" value="SIALIC ACID SYNTHASE"/>
    <property type="match status" value="1"/>
</dbReference>
<evidence type="ECO:0000259" key="1">
    <source>
        <dbReference type="Pfam" id="PF03102"/>
    </source>
</evidence>
<feature type="domain" description="PseI/NeuA/B-like" evidence="1">
    <location>
        <begin position="27"/>
        <end position="261"/>
    </location>
</feature>
<dbReference type="GO" id="GO:0016051">
    <property type="term" value="P:carbohydrate biosynthetic process"/>
    <property type="evidence" value="ECO:0007669"/>
    <property type="project" value="InterPro"/>
</dbReference>
<evidence type="ECO:0000313" key="2">
    <source>
        <dbReference type="EMBL" id="OGN10605.1"/>
    </source>
</evidence>
<dbReference type="EMBL" id="MGJP01000003">
    <property type="protein sequence ID" value="OGN10605.1"/>
    <property type="molecule type" value="Genomic_DNA"/>
</dbReference>
<evidence type="ECO:0000313" key="3">
    <source>
        <dbReference type="Proteomes" id="UP000177167"/>
    </source>
</evidence>
<name>A0A1F8FBR6_9BACT</name>
<dbReference type="InterPro" id="IPR013132">
    <property type="entry name" value="PseI/NeuA/B-like_N"/>
</dbReference>
<dbReference type="SUPFAM" id="SSF51569">
    <property type="entry name" value="Aldolase"/>
    <property type="match status" value="1"/>
</dbReference>
<dbReference type="Proteomes" id="UP000177167">
    <property type="component" value="Unassembled WGS sequence"/>
</dbReference>
<sequence>MFNRKFAKIIVEICQNHNGDRGILRDLIYSAKENGADVIKGQMIFSEDLTRRKRFDQGLVEDNGTIRVIKRPFDAEFNRLKLLDLSQEDYVFFVEEAKKVGIIPMLTVFSRKRIQFAASLPWKEKMIKVASYDCGSYSMINELADCFDNLIISTGASFDEEISGAAEILKNRNKQFSFLHCVTSYPNTLEMANLARMDWLRQFTPSVGWSDHTLVNQDDIKAAKVAIMLGADYIERHFTILSADKTKDGPVSITPSLLKELFVFKGLPEEEQRRIVEKTIPKWQIMIGRAKRKLTSVELLNRDFYRGRFASFVNGRWVYNWEEINL</sequence>
<comment type="caution">
    <text evidence="2">The sequence shown here is derived from an EMBL/GenBank/DDBJ whole genome shotgun (WGS) entry which is preliminary data.</text>
</comment>
<reference evidence="2 3" key="1">
    <citation type="journal article" date="2016" name="Nat. Commun.">
        <title>Thousands of microbial genomes shed light on interconnected biogeochemical processes in an aquifer system.</title>
        <authorList>
            <person name="Anantharaman K."/>
            <person name="Brown C.T."/>
            <person name="Hug L.A."/>
            <person name="Sharon I."/>
            <person name="Castelle C.J."/>
            <person name="Probst A.J."/>
            <person name="Thomas B.C."/>
            <person name="Singh A."/>
            <person name="Wilkins M.J."/>
            <person name="Karaoz U."/>
            <person name="Brodie E.L."/>
            <person name="Williams K.H."/>
            <person name="Hubbard S.S."/>
            <person name="Banfield J.F."/>
        </authorList>
    </citation>
    <scope>NUCLEOTIDE SEQUENCE [LARGE SCALE GENOMIC DNA]</scope>
</reference>
<accession>A0A1F8FBR6</accession>
<dbReference type="InterPro" id="IPR013785">
    <property type="entry name" value="Aldolase_TIM"/>
</dbReference>
<gene>
    <name evidence="2" type="ORF">A3J46_05345</name>
</gene>